<comment type="caution">
    <text evidence="2">The sequence shown here is derived from an EMBL/GenBank/DDBJ whole genome shotgun (WGS) entry which is preliminary data.</text>
</comment>
<accession>A0ABT7QR44</accession>
<reference evidence="2" key="1">
    <citation type="submission" date="2023-01" db="EMBL/GenBank/DDBJ databases">
        <title>Sulfurovum sp. XTW-4 genome assembly.</title>
        <authorList>
            <person name="Wang J."/>
        </authorList>
    </citation>
    <scope>NUCLEOTIDE SEQUENCE</scope>
    <source>
        <strain evidence="2">XTW-4</strain>
    </source>
</reference>
<feature type="chain" id="PRO_5046823400" evidence="1">
    <location>
        <begin position="19"/>
        <end position="375"/>
    </location>
</feature>
<keyword evidence="3" id="KW-1185">Reference proteome</keyword>
<evidence type="ECO:0000256" key="1">
    <source>
        <dbReference type="SAM" id="SignalP"/>
    </source>
</evidence>
<dbReference type="EMBL" id="JAQIBC010000002">
    <property type="protein sequence ID" value="MDM5263544.1"/>
    <property type="molecule type" value="Genomic_DNA"/>
</dbReference>
<dbReference type="Proteomes" id="UP001169066">
    <property type="component" value="Unassembled WGS sequence"/>
</dbReference>
<dbReference type="RefSeq" id="WP_289401560.1">
    <property type="nucleotide sequence ID" value="NZ_JAQIBC010000002.1"/>
</dbReference>
<keyword evidence="1" id="KW-0732">Signal</keyword>
<name>A0ABT7QR44_9BACT</name>
<evidence type="ECO:0000313" key="3">
    <source>
        <dbReference type="Proteomes" id="UP001169066"/>
    </source>
</evidence>
<proteinExistence type="predicted"/>
<gene>
    <name evidence="2" type="ORF">PF327_04975</name>
</gene>
<organism evidence="2 3">
    <name type="scientific">Sulfurovum xiamenensis</name>
    <dbReference type="NCBI Taxonomy" id="3019066"/>
    <lineage>
        <taxon>Bacteria</taxon>
        <taxon>Pseudomonadati</taxon>
        <taxon>Campylobacterota</taxon>
        <taxon>Epsilonproteobacteria</taxon>
        <taxon>Campylobacterales</taxon>
        <taxon>Sulfurovaceae</taxon>
        <taxon>Sulfurovum</taxon>
    </lineage>
</organism>
<feature type="signal peptide" evidence="1">
    <location>
        <begin position="1"/>
        <end position="18"/>
    </location>
</feature>
<sequence>MKIVNSLALLCLTVPIMAIEHDITIENTNYTISKIPYTQQERTLYNYNRLRLTDNMTERNWFAHIIADIDNYYGETYINSFEYGFFRSIQADTPFDIETHSKNYGNGEVFGRLHRFSIGYADEKHNILFGLQKITMGVGRIWTPTDLFNPRNPLALEPDQIYGNFSLSYTYALGTLSQMMGVVAKRHDGSYKYAGRIKGNTKIGDVALDLFSSNDAQMIAYEIEGNLFDTGIEWRSEGGYYKDKLLDRSFYQTILGVDYGFVNGLTVMAEWLHSTKTYTTDEILNFQKSSLGYNRHLSSDYIGASAYYDFNLLYSGTLSMIHSPEDQSSFISPLLTYSLSDDASVSIGAMLYRGTEESEFGSVENSYYLRFRVTY</sequence>
<protein>
    <submittedName>
        <fullName evidence="2">Uncharacterized protein</fullName>
    </submittedName>
</protein>
<evidence type="ECO:0000313" key="2">
    <source>
        <dbReference type="EMBL" id="MDM5263544.1"/>
    </source>
</evidence>